<dbReference type="InterPro" id="IPR008928">
    <property type="entry name" value="6-hairpin_glycosidase_sf"/>
</dbReference>
<feature type="domain" description="D-glucuronyl C5-epimerase C-terminal" evidence="1">
    <location>
        <begin position="340"/>
        <end position="528"/>
    </location>
</feature>
<dbReference type="GO" id="GO:0047464">
    <property type="term" value="F:heparosan-N-sulfate-glucuronate 5-epimerase activity"/>
    <property type="evidence" value="ECO:0007669"/>
    <property type="project" value="InterPro"/>
</dbReference>
<dbReference type="PANTHER" id="PTHR13174">
    <property type="entry name" value="D-GLUCURONYL C5-EPIMERASE"/>
    <property type="match status" value="1"/>
</dbReference>
<dbReference type="InterPro" id="IPR010598">
    <property type="entry name" value="C5-epim_C"/>
</dbReference>
<accession>A0AA90R4N1</accession>
<proteinExistence type="predicted"/>
<dbReference type="PANTHER" id="PTHR13174:SF3">
    <property type="entry name" value="D-GLUCURONYL C5-EPIMERASE"/>
    <property type="match status" value="1"/>
</dbReference>
<dbReference type="Proteomes" id="UP001178888">
    <property type="component" value="Unassembled WGS sequence"/>
</dbReference>
<protein>
    <submittedName>
        <fullName evidence="2">DUF6270 domain-containing protein</fullName>
    </submittedName>
</protein>
<keyword evidence="3" id="KW-1185">Reference proteome</keyword>
<gene>
    <name evidence="2" type="ORF">RCG21_29365</name>
</gene>
<dbReference type="Pfam" id="PF06662">
    <property type="entry name" value="C5-epim_C"/>
    <property type="match status" value="1"/>
</dbReference>
<name>A0AA90R4N1_9BACI</name>
<dbReference type="GO" id="GO:0005975">
    <property type="term" value="P:carbohydrate metabolic process"/>
    <property type="evidence" value="ECO:0007669"/>
    <property type="project" value="InterPro"/>
</dbReference>
<dbReference type="InterPro" id="IPR039721">
    <property type="entry name" value="C5-epimerase"/>
</dbReference>
<dbReference type="GO" id="GO:0015012">
    <property type="term" value="P:heparan sulfate proteoglycan biosynthetic process"/>
    <property type="evidence" value="ECO:0007669"/>
    <property type="project" value="InterPro"/>
</dbReference>
<dbReference type="AlphaFoldDB" id="A0AA90R4N1"/>
<reference evidence="2" key="1">
    <citation type="submission" date="2023-08" db="EMBL/GenBank/DDBJ databases">
        <title>Nitrogen cycling bacteria in agricultural field soils.</title>
        <authorList>
            <person name="Jang J."/>
        </authorList>
    </citation>
    <scope>NUCLEOTIDE SEQUENCE</scope>
    <source>
        <strain evidence="2">PS3-36</strain>
    </source>
</reference>
<dbReference type="EMBL" id="JAVGVR010000001">
    <property type="protein sequence ID" value="MDQ6600383.1"/>
    <property type="molecule type" value="Genomic_DNA"/>
</dbReference>
<evidence type="ECO:0000313" key="3">
    <source>
        <dbReference type="Proteomes" id="UP001178888"/>
    </source>
</evidence>
<evidence type="ECO:0000259" key="1">
    <source>
        <dbReference type="Pfam" id="PF06662"/>
    </source>
</evidence>
<sequence length="731" mass="84905">MIILNLLGSCVTRDAFSNKDKFSIKNYFARTSFASLVSEPIKVDLDDISLNSNFQKKSVYQDLNKSILNTLIEEPSDYLIIDLIDERFNLVQINNSIITMSNELKGSGLLDKFNYVEINRFENNVFDLWKKSVDECFNAIFKVYDPSQVILHKTIWREKYLDKSGEIKSFSPSMINGIKKQNNLLISYYEYIESFITKINIIDMTDIDLLSSENHIWGLSPYHFEDKYYEIFNNKLNEIIELPTFDFYSTKMGSVNLIKEYDYKRSYLDLALSGNIEFTKGLQFDESGIPLIKIRDLGPQYYPVTISLYGLECISKFYNKKDKKYYQSFISVCDYLVKTQETNGCWYVNYDYHYGVKEAGVCKAPWVSALSQGWGISCLVRAFYLTNEAKYINSAINAFKPFMKDVEEGGVQRKIFNSYIMYQEYPTEKPTHILNGFMFSLLGIFDLYKATNYEYVKELFDLGVETLINTVSMYDQGNVSSYDLTHIVIPGNPSKFHYGYHLTHVKELSALNSFLKNDILSNVINRWLSYAQGNQSCHRLTINKLTFEINGGLNSYLLKNKENIISINYPMDEELEFAAYVNFEGKRILTKSYNLENNFKFSPSEDNYELIIYVRDKFDNVIYKTISLKVGTEDIKTFELIDIKESLREKTIISVDKGNLSLSIGQNEYLDRLRFAYYVKENGEIIYKGWYDSNPTFQFPMGNRSLGDCEIVVFVRDSDDNQINYSLAVSS</sequence>
<dbReference type="Pfam" id="PF19786">
    <property type="entry name" value="DUF6270"/>
    <property type="match status" value="1"/>
</dbReference>
<organism evidence="2 3">
    <name type="scientific">Bacillus salipaludis</name>
    <dbReference type="NCBI Taxonomy" id="2547811"/>
    <lineage>
        <taxon>Bacteria</taxon>
        <taxon>Bacillati</taxon>
        <taxon>Bacillota</taxon>
        <taxon>Bacilli</taxon>
        <taxon>Bacillales</taxon>
        <taxon>Bacillaceae</taxon>
        <taxon>Bacillus</taxon>
    </lineage>
</organism>
<evidence type="ECO:0000313" key="2">
    <source>
        <dbReference type="EMBL" id="MDQ6600383.1"/>
    </source>
</evidence>
<dbReference type="InterPro" id="IPR046237">
    <property type="entry name" value="DUF6270"/>
</dbReference>
<comment type="caution">
    <text evidence="2">The sequence shown here is derived from an EMBL/GenBank/DDBJ whole genome shotgun (WGS) entry which is preliminary data.</text>
</comment>
<dbReference type="SUPFAM" id="SSF48208">
    <property type="entry name" value="Six-hairpin glycosidases"/>
    <property type="match status" value="1"/>
</dbReference>
<dbReference type="RefSeq" id="WP_308914070.1">
    <property type="nucleotide sequence ID" value="NZ_JAVGVR010000001.1"/>
</dbReference>